<sequence>MQEEKKRNSTGTIYETKKLLPKVVRKKGEERRGEERRGEERRGEERRGEERRGEERREGVGRDLQRSSCPTASPLQG</sequence>
<evidence type="ECO:0000313" key="3">
    <source>
        <dbReference type="Proteomes" id="UP000233556"/>
    </source>
</evidence>
<evidence type="ECO:0000256" key="1">
    <source>
        <dbReference type="SAM" id="MobiDB-lite"/>
    </source>
</evidence>
<keyword evidence="3" id="KW-1185">Reference proteome</keyword>
<proteinExistence type="predicted"/>
<dbReference type="AlphaFoldDB" id="A0A2I0UUC9"/>
<dbReference type="EMBL" id="KZ505635">
    <property type="protein sequence ID" value="PKU49632.1"/>
    <property type="molecule type" value="Genomic_DNA"/>
</dbReference>
<gene>
    <name evidence="2" type="ORF">llap_16</name>
</gene>
<feature type="region of interest" description="Disordered" evidence="1">
    <location>
        <begin position="1"/>
        <end position="77"/>
    </location>
</feature>
<reference evidence="3" key="1">
    <citation type="submission" date="2017-11" db="EMBL/GenBank/DDBJ databases">
        <authorList>
            <person name="Lima N.C."/>
            <person name="Parody-Merino A.M."/>
            <person name="Battley P.F."/>
            <person name="Fidler A.E."/>
            <person name="Prosdocimi F."/>
        </authorList>
    </citation>
    <scope>NUCLEOTIDE SEQUENCE [LARGE SCALE GENOMIC DNA]</scope>
</reference>
<protein>
    <submittedName>
        <fullName evidence="2">Uncharacterized protein</fullName>
    </submittedName>
</protein>
<dbReference type="Proteomes" id="UP000233556">
    <property type="component" value="Unassembled WGS sequence"/>
</dbReference>
<name>A0A2I0UUC9_LIMLA</name>
<evidence type="ECO:0000313" key="2">
    <source>
        <dbReference type="EMBL" id="PKU49632.1"/>
    </source>
</evidence>
<accession>A0A2I0UUC9</accession>
<organism evidence="2 3">
    <name type="scientific">Limosa lapponica baueri</name>
    <dbReference type="NCBI Taxonomy" id="1758121"/>
    <lineage>
        <taxon>Eukaryota</taxon>
        <taxon>Metazoa</taxon>
        <taxon>Chordata</taxon>
        <taxon>Craniata</taxon>
        <taxon>Vertebrata</taxon>
        <taxon>Euteleostomi</taxon>
        <taxon>Archelosauria</taxon>
        <taxon>Archosauria</taxon>
        <taxon>Dinosauria</taxon>
        <taxon>Saurischia</taxon>
        <taxon>Theropoda</taxon>
        <taxon>Coelurosauria</taxon>
        <taxon>Aves</taxon>
        <taxon>Neognathae</taxon>
        <taxon>Neoaves</taxon>
        <taxon>Charadriiformes</taxon>
        <taxon>Scolopacidae</taxon>
        <taxon>Limosa</taxon>
    </lineage>
</organism>
<feature type="compositionally biased region" description="Basic and acidic residues" evidence="1">
    <location>
        <begin position="26"/>
        <end position="65"/>
    </location>
</feature>
<feature type="compositionally biased region" description="Polar residues" evidence="1">
    <location>
        <begin position="66"/>
        <end position="77"/>
    </location>
</feature>
<reference evidence="3" key="2">
    <citation type="submission" date="2017-12" db="EMBL/GenBank/DDBJ databases">
        <title>Genome sequence of the Bar-tailed Godwit (Limosa lapponica baueri).</title>
        <authorList>
            <person name="Lima N.C.B."/>
            <person name="Parody-Merino A.M."/>
            <person name="Battley P.F."/>
            <person name="Fidler A.E."/>
            <person name="Prosdocimi F."/>
        </authorList>
    </citation>
    <scope>NUCLEOTIDE SEQUENCE [LARGE SCALE GENOMIC DNA]</scope>
</reference>